<evidence type="ECO:0000259" key="9">
    <source>
        <dbReference type="Pfam" id="PF13231"/>
    </source>
</evidence>
<feature type="transmembrane region" description="Helical" evidence="8">
    <location>
        <begin position="378"/>
        <end position="397"/>
    </location>
</feature>
<dbReference type="GO" id="GO:0016763">
    <property type="term" value="F:pentosyltransferase activity"/>
    <property type="evidence" value="ECO:0007669"/>
    <property type="project" value="TreeGrafter"/>
</dbReference>
<evidence type="ECO:0000256" key="4">
    <source>
        <dbReference type="ARBA" id="ARBA00022679"/>
    </source>
</evidence>
<dbReference type="Proteomes" id="UP000177913">
    <property type="component" value="Unassembled WGS sequence"/>
</dbReference>
<feature type="domain" description="Glycosyltransferase RgtA/B/C/D-like" evidence="9">
    <location>
        <begin position="92"/>
        <end position="236"/>
    </location>
</feature>
<comment type="subcellular location">
    <subcellularLocation>
        <location evidence="1">Cell membrane</location>
        <topology evidence="1">Multi-pass membrane protein</topology>
    </subcellularLocation>
</comment>
<feature type="transmembrane region" description="Helical" evidence="8">
    <location>
        <begin position="220"/>
        <end position="241"/>
    </location>
</feature>
<proteinExistence type="predicted"/>
<gene>
    <name evidence="10" type="ORF">A3C25_04685</name>
</gene>
<protein>
    <recommendedName>
        <fullName evidence="9">Glycosyltransferase RgtA/B/C/D-like domain-containing protein</fullName>
    </recommendedName>
</protein>
<evidence type="ECO:0000256" key="3">
    <source>
        <dbReference type="ARBA" id="ARBA00022676"/>
    </source>
</evidence>
<dbReference type="AlphaFoldDB" id="A0A1F7H2P4"/>
<keyword evidence="4" id="KW-0808">Transferase</keyword>
<evidence type="ECO:0000256" key="8">
    <source>
        <dbReference type="SAM" id="Phobius"/>
    </source>
</evidence>
<dbReference type="EMBL" id="MFZO01000011">
    <property type="protein sequence ID" value="OGK25395.1"/>
    <property type="molecule type" value="Genomic_DNA"/>
</dbReference>
<feature type="transmembrane region" description="Helical" evidence="8">
    <location>
        <begin position="317"/>
        <end position="335"/>
    </location>
</feature>
<keyword evidence="5 8" id="KW-0812">Transmembrane</keyword>
<keyword evidence="3" id="KW-0328">Glycosyltransferase</keyword>
<dbReference type="GO" id="GO:0009103">
    <property type="term" value="P:lipopolysaccharide biosynthetic process"/>
    <property type="evidence" value="ECO:0007669"/>
    <property type="project" value="UniProtKB-ARBA"/>
</dbReference>
<keyword evidence="2" id="KW-1003">Cell membrane</keyword>
<keyword evidence="6 8" id="KW-1133">Transmembrane helix</keyword>
<evidence type="ECO:0000313" key="11">
    <source>
        <dbReference type="Proteomes" id="UP000177913"/>
    </source>
</evidence>
<organism evidence="10 11">
    <name type="scientific">Candidatus Roizmanbacteria bacterium RIFCSPHIGHO2_02_FULL_38_11</name>
    <dbReference type="NCBI Taxonomy" id="1802039"/>
    <lineage>
        <taxon>Bacteria</taxon>
        <taxon>Candidatus Roizmaniibacteriota</taxon>
    </lineage>
</organism>
<feature type="transmembrane region" description="Helical" evidence="8">
    <location>
        <begin position="283"/>
        <end position="310"/>
    </location>
</feature>
<dbReference type="InterPro" id="IPR050297">
    <property type="entry name" value="LipidA_mod_glycosyltrf_83"/>
</dbReference>
<feature type="transmembrane region" description="Helical" evidence="8">
    <location>
        <begin position="125"/>
        <end position="143"/>
    </location>
</feature>
<reference evidence="10 11" key="1">
    <citation type="journal article" date="2016" name="Nat. Commun.">
        <title>Thousands of microbial genomes shed light on interconnected biogeochemical processes in an aquifer system.</title>
        <authorList>
            <person name="Anantharaman K."/>
            <person name="Brown C.T."/>
            <person name="Hug L.A."/>
            <person name="Sharon I."/>
            <person name="Castelle C.J."/>
            <person name="Probst A.J."/>
            <person name="Thomas B.C."/>
            <person name="Singh A."/>
            <person name="Wilkins M.J."/>
            <person name="Karaoz U."/>
            <person name="Brodie E.L."/>
            <person name="Williams K.H."/>
            <person name="Hubbard S.S."/>
            <person name="Banfield J.F."/>
        </authorList>
    </citation>
    <scope>NUCLEOTIDE SEQUENCE [LARGE SCALE GENOMIC DNA]</scope>
</reference>
<accession>A0A1F7H2P4</accession>
<feature type="transmembrane region" description="Helical" evidence="8">
    <location>
        <begin position="347"/>
        <end position="366"/>
    </location>
</feature>
<evidence type="ECO:0000256" key="7">
    <source>
        <dbReference type="ARBA" id="ARBA00023136"/>
    </source>
</evidence>
<name>A0A1F7H2P4_9BACT</name>
<feature type="transmembrane region" description="Helical" evidence="8">
    <location>
        <begin position="175"/>
        <end position="208"/>
    </location>
</feature>
<dbReference type="PANTHER" id="PTHR33908:SF11">
    <property type="entry name" value="MEMBRANE PROTEIN"/>
    <property type="match status" value="1"/>
</dbReference>
<evidence type="ECO:0000256" key="6">
    <source>
        <dbReference type="ARBA" id="ARBA00022989"/>
    </source>
</evidence>
<feature type="transmembrane region" description="Helical" evidence="8">
    <location>
        <begin position="150"/>
        <end position="169"/>
    </location>
</feature>
<comment type="caution">
    <text evidence="10">The sequence shown here is derived from an EMBL/GenBank/DDBJ whole genome shotgun (WGS) entry which is preliminary data.</text>
</comment>
<keyword evidence="7 8" id="KW-0472">Membrane</keyword>
<sequence length="520" mass="61150">MTKPYNLNLTTLLLSLIIPLLFFSISIFTMNDYGETTDEKFDQHIGEFYYYDWAKKGVKGLEERFIPLQRNYGPFFDFIVVASNDILHKKFNLIKNPVASYHFPVIIISTLAIWIVFVFTYINWGLIPAFLSALTLSMMPRFIGDSQNNLKDTPLMTFFSITLLFYYLAEVRKKIIFYILAGIFLGLTYSIKPNALIIIPIIGIWYLIKCNFIKNLLQLSISNALSLIVAFFTILVAWPYYRYNTFQRFVETYLTFKNHVWDEYILYLGQLYRGHEVPWHYPAVMFGVTTPIFFLILFLIGLFLTLYFFWKGHKFKIPLLFLLLWIVLPPTVQVVSGAPMYDGIRHFLLILPPLSILIGFTVWQVGKYLYSLSLKKRHFYFVFFILIVWAGYLQILVKDVMLHPYQIVYFNQLTGGIKGAYYKFDLDYWGHSMKEAAEWVNKNLPAGARIRIPLMSHHFPVDMSRFTFVDADPDYKVILIRGMLKNWDPEEADYLRPKMKIIYSVNIEGAEILRIFTYKN</sequence>
<evidence type="ECO:0000313" key="10">
    <source>
        <dbReference type="EMBL" id="OGK25395.1"/>
    </source>
</evidence>
<feature type="transmembrane region" description="Helical" evidence="8">
    <location>
        <begin position="12"/>
        <end position="30"/>
    </location>
</feature>
<evidence type="ECO:0000256" key="2">
    <source>
        <dbReference type="ARBA" id="ARBA00022475"/>
    </source>
</evidence>
<dbReference type="InterPro" id="IPR038731">
    <property type="entry name" value="RgtA/B/C-like"/>
</dbReference>
<dbReference type="Pfam" id="PF13231">
    <property type="entry name" value="PMT_2"/>
    <property type="match status" value="1"/>
</dbReference>
<feature type="transmembrane region" description="Helical" evidence="8">
    <location>
        <begin position="98"/>
        <end position="119"/>
    </location>
</feature>
<evidence type="ECO:0000256" key="5">
    <source>
        <dbReference type="ARBA" id="ARBA00022692"/>
    </source>
</evidence>
<dbReference type="GO" id="GO:0005886">
    <property type="term" value="C:plasma membrane"/>
    <property type="evidence" value="ECO:0007669"/>
    <property type="project" value="UniProtKB-SubCell"/>
</dbReference>
<evidence type="ECO:0000256" key="1">
    <source>
        <dbReference type="ARBA" id="ARBA00004651"/>
    </source>
</evidence>
<dbReference type="PANTHER" id="PTHR33908">
    <property type="entry name" value="MANNOSYLTRANSFERASE YKCB-RELATED"/>
    <property type="match status" value="1"/>
</dbReference>